<dbReference type="Proteomes" id="UP001519064">
    <property type="component" value="Unassembled WGS sequence"/>
</dbReference>
<feature type="region of interest" description="Disordered" evidence="1">
    <location>
        <begin position="1"/>
        <end position="29"/>
    </location>
</feature>
<sequence length="50" mass="5112">MADREAPGRTAQDGPAENDRPPGRDASAAAGVLRAVRARPLPAVRESAGC</sequence>
<reference evidence="2 3" key="1">
    <citation type="submission" date="2020-11" db="EMBL/GenBank/DDBJ databases">
        <title>Streptomyces spirodelae sp. nov., isolated from duckweed.</title>
        <authorList>
            <person name="Saimee Y."/>
            <person name="Duangmal K."/>
        </authorList>
    </citation>
    <scope>NUCLEOTIDE SEQUENCE [LARGE SCALE GENOMIC DNA]</scope>
    <source>
        <strain evidence="2 3">S16-07</strain>
    </source>
</reference>
<organism evidence="2 3">
    <name type="scientific">Streptomyces oryzae</name>
    <dbReference type="NCBI Taxonomy" id="1434886"/>
    <lineage>
        <taxon>Bacteria</taxon>
        <taxon>Bacillati</taxon>
        <taxon>Actinomycetota</taxon>
        <taxon>Actinomycetes</taxon>
        <taxon>Kitasatosporales</taxon>
        <taxon>Streptomycetaceae</taxon>
        <taxon>Streptomyces</taxon>
    </lineage>
</organism>
<gene>
    <name evidence="2" type="ORF">ITI46_26855</name>
</gene>
<evidence type="ECO:0000313" key="2">
    <source>
        <dbReference type="EMBL" id="MBO8195241.1"/>
    </source>
</evidence>
<proteinExistence type="predicted"/>
<protein>
    <submittedName>
        <fullName evidence="2">Uncharacterized protein</fullName>
    </submittedName>
</protein>
<dbReference type="EMBL" id="JADKMA010000175">
    <property type="protein sequence ID" value="MBO8195241.1"/>
    <property type="molecule type" value="Genomic_DNA"/>
</dbReference>
<evidence type="ECO:0000313" key="3">
    <source>
        <dbReference type="Proteomes" id="UP001519064"/>
    </source>
</evidence>
<accession>A0ABS3XIW4</accession>
<keyword evidence="3" id="KW-1185">Reference proteome</keyword>
<evidence type="ECO:0000256" key="1">
    <source>
        <dbReference type="SAM" id="MobiDB-lite"/>
    </source>
</evidence>
<comment type="caution">
    <text evidence="2">The sequence shown here is derived from an EMBL/GenBank/DDBJ whole genome shotgun (WGS) entry which is preliminary data.</text>
</comment>
<dbReference type="RefSeq" id="WP_209242481.1">
    <property type="nucleotide sequence ID" value="NZ_JADKMA010000175.1"/>
</dbReference>
<name>A0ABS3XIW4_9ACTN</name>